<reference evidence="2" key="2">
    <citation type="journal article" date="2009" name="Fungal Genet. Biol.">
        <title>The 2008 update of the Aspergillus nidulans genome annotation: a community effort.</title>
        <authorList>
            <person name="Wortman J.R."/>
            <person name="Gilsenan J.M."/>
            <person name="Joardar V."/>
            <person name="Deegan J."/>
            <person name="Clutterbuck J."/>
            <person name="Andersen M.R."/>
            <person name="Archer D."/>
            <person name="Bencina M."/>
            <person name="Braus G."/>
            <person name="Coutinho P."/>
            <person name="von Dohren H."/>
            <person name="Doonan J."/>
            <person name="Driessen A.J."/>
            <person name="Durek P."/>
            <person name="Espeso E."/>
            <person name="Fekete E."/>
            <person name="Flipphi M."/>
            <person name="Estrada C.G."/>
            <person name="Geysens S."/>
            <person name="Goldman G."/>
            <person name="de Groot P.W."/>
            <person name="Hansen K."/>
            <person name="Harris S.D."/>
            <person name="Heinekamp T."/>
            <person name="Helmstaedt K."/>
            <person name="Henrissat B."/>
            <person name="Hofmann G."/>
            <person name="Homan T."/>
            <person name="Horio T."/>
            <person name="Horiuchi H."/>
            <person name="James S."/>
            <person name="Jones M."/>
            <person name="Karaffa L."/>
            <person name="Karanyi Z."/>
            <person name="Kato M."/>
            <person name="Keller N."/>
            <person name="Kelly D.E."/>
            <person name="Kiel J.A."/>
            <person name="Kim J.M."/>
            <person name="van der Klei I.J."/>
            <person name="Klis F.M."/>
            <person name="Kovalchuk A."/>
            <person name="Krasevec N."/>
            <person name="Kubicek C.P."/>
            <person name="Liu B."/>
            <person name="Maccabe A."/>
            <person name="Meyer V."/>
            <person name="Mirabito P."/>
            <person name="Miskei M."/>
            <person name="Mos M."/>
            <person name="Mullins J."/>
            <person name="Nelson D.R."/>
            <person name="Nielsen J."/>
            <person name="Oakley B.R."/>
            <person name="Osmani S.A."/>
            <person name="Pakula T."/>
            <person name="Paszewski A."/>
            <person name="Paulsen I."/>
            <person name="Pilsyk S."/>
            <person name="Pocsi I."/>
            <person name="Punt P.J."/>
            <person name="Ram A.F."/>
            <person name="Ren Q."/>
            <person name="Robellet X."/>
            <person name="Robson G."/>
            <person name="Seiboth B."/>
            <person name="van Solingen P."/>
            <person name="Specht T."/>
            <person name="Sun J."/>
            <person name="Taheri-Talesh N."/>
            <person name="Takeshita N."/>
            <person name="Ussery D."/>
            <person name="vanKuyk P.A."/>
            <person name="Visser H."/>
            <person name="van de Vondervoort P.J."/>
            <person name="de Vries R.P."/>
            <person name="Walton J."/>
            <person name="Xiang X."/>
            <person name="Xiong Y."/>
            <person name="Zeng A.P."/>
            <person name="Brandt B.W."/>
            <person name="Cornell M.J."/>
            <person name="van den Hondel C.A."/>
            <person name="Visser J."/>
            <person name="Oliver S.G."/>
            <person name="Turner G."/>
        </authorList>
    </citation>
    <scope>GENOME REANNOTATION</scope>
    <source>
        <strain evidence="2">FGSC A4 / ATCC 38163 / CBS 112.46 / NRRL 194 / M139</strain>
    </source>
</reference>
<dbReference type="HOGENOM" id="CLU_3428517_0_0_1"/>
<proteinExistence type="predicted"/>
<reference evidence="2" key="1">
    <citation type="journal article" date="2005" name="Nature">
        <title>Sequencing of Aspergillus nidulans and comparative analysis with A. fumigatus and A. oryzae.</title>
        <authorList>
            <person name="Galagan J.E."/>
            <person name="Calvo S.E."/>
            <person name="Cuomo C."/>
            <person name="Ma L.J."/>
            <person name="Wortman J.R."/>
            <person name="Batzoglou S."/>
            <person name="Lee S.I."/>
            <person name="Basturkmen M."/>
            <person name="Spevak C.C."/>
            <person name="Clutterbuck J."/>
            <person name="Kapitonov V."/>
            <person name="Jurka J."/>
            <person name="Scazzocchio C."/>
            <person name="Farman M."/>
            <person name="Butler J."/>
            <person name="Purcell S."/>
            <person name="Harris S."/>
            <person name="Braus G.H."/>
            <person name="Draht O."/>
            <person name="Busch S."/>
            <person name="D'Enfert C."/>
            <person name="Bouchier C."/>
            <person name="Goldman G.H."/>
            <person name="Bell-Pedersen D."/>
            <person name="Griffiths-Jones S."/>
            <person name="Doonan J.H."/>
            <person name="Yu J."/>
            <person name="Vienken K."/>
            <person name="Pain A."/>
            <person name="Freitag M."/>
            <person name="Selker E.U."/>
            <person name="Archer D.B."/>
            <person name="Penalva M.A."/>
            <person name="Oakley B.R."/>
            <person name="Momany M."/>
            <person name="Tanaka T."/>
            <person name="Kumagai T."/>
            <person name="Asai K."/>
            <person name="Machida M."/>
            <person name="Nierman W.C."/>
            <person name="Denning D.W."/>
            <person name="Caddick M."/>
            <person name="Hynes M."/>
            <person name="Paoletti M."/>
            <person name="Fischer R."/>
            <person name="Miller B."/>
            <person name="Dyer P."/>
            <person name="Sachs M.S."/>
            <person name="Osmani S.A."/>
            <person name="Birren B.W."/>
        </authorList>
    </citation>
    <scope>NUCLEOTIDE SEQUENCE [LARGE SCALE GENOMIC DNA]</scope>
    <source>
        <strain evidence="2">FGSC A4 / ATCC 38163 / CBS 112.46 / NRRL 194 / M139</strain>
    </source>
</reference>
<dbReference type="AlphaFoldDB" id="C8V399"/>
<evidence type="ECO:0000313" key="1">
    <source>
        <dbReference type="EMBL" id="CBF71836.1"/>
    </source>
</evidence>
<name>C8V399_EMENI</name>
<sequence length="20" mass="2427">MFQLSYKDPTLYRLGTDYTN</sequence>
<accession>C8V399</accession>
<dbReference type="EMBL" id="BN001301">
    <property type="protein sequence ID" value="CBF71836.1"/>
    <property type="molecule type" value="Genomic_DNA"/>
</dbReference>
<keyword evidence="2" id="KW-1185">Reference proteome</keyword>
<gene>
    <name evidence="1" type="ORF">ANIA_11536</name>
</gene>
<protein>
    <submittedName>
        <fullName evidence="1">Uncharacterized protein</fullName>
    </submittedName>
</protein>
<dbReference type="InParanoid" id="C8V399"/>
<dbReference type="Proteomes" id="UP000000560">
    <property type="component" value="Chromosome I"/>
</dbReference>
<organism evidence="1 2">
    <name type="scientific">Emericella nidulans (strain FGSC A4 / ATCC 38163 / CBS 112.46 / NRRL 194 / M139)</name>
    <name type="common">Aspergillus nidulans</name>
    <dbReference type="NCBI Taxonomy" id="227321"/>
    <lineage>
        <taxon>Eukaryota</taxon>
        <taxon>Fungi</taxon>
        <taxon>Dikarya</taxon>
        <taxon>Ascomycota</taxon>
        <taxon>Pezizomycotina</taxon>
        <taxon>Eurotiomycetes</taxon>
        <taxon>Eurotiomycetidae</taxon>
        <taxon>Eurotiales</taxon>
        <taxon>Aspergillaceae</taxon>
        <taxon>Aspergillus</taxon>
        <taxon>Aspergillus subgen. Nidulantes</taxon>
    </lineage>
</organism>
<evidence type="ECO:0000313" key="2">
    <source>
        <dbReference type="Proteomes" id="UP000000560"/>
    </source>
</evidence>